<sequence length="255" mass="27637">MLKVDLNSDLGESFGNYTLGLDGEVLEYVSSANIACGWHAGDPLVMDKTIALAKEHGVAIGAHTGFPDLLGFGRRNMAITPYEAYTYTKYQLGAFYGFAKAHGLSIQHIKPHGAFYNMCAVDIALSREVCRAVHEFDPQIILLGLAGSQMIQAAQEAGMRAASEFFADRAYMDDGTLAPRRMDGSVIHDQSIALARIVKMIKTGMVTTITGKDIPLKCQSICVHGDNKNAVAFVNLIRQKLTEEGIAVAPLEEIV</sequence>
<dbReference type="HAMAP" id="MF_00691">
    <property type="entry name" value="PxpA"/>
    <property type="match status" value="1"/>
</dbReference>
<evidence type="ECO:0000256" key="1">
    <source>
        <dbReference type="HAMAP-Rule" id="MF_00691"/>
    </source>
</evidence>
<accession>A0A926DF35</accession>
<dbReference type="GO" id="GO:0017168">
    <property type="term" value="F:5-oxoprolinase (ATP-hydrolyzing) activity"/>
    <property type="evidence" value="ECO:0007669"/>
    <property type="project" value="UniProtKB-UniRule"/>
</dbReference>
<dbReference type="Pfam" id="PF03746">
    <property type="entry name" value="LamB_YcsF"/>
    <property type="match status" value="1"/>
</dbReference>
<comment type="function">
    <text evidence="1">Catalyzes the cleavage of 5-oxoproline to form L-glutamate coupled to the hydrolysis of ATP to ADP and inorganic phosphate.</text>
</comment>
<dbReference type="PANTHER" id="PTHR30292">
    <property type="entry name" value="UNCHARACTERIZED PROTEIN YBGL-RELATED"/>
    <property type="match status" value="1"/>
</dbReference>
<comment type="catalytic activity">
    <reaction evidence="1">
        <text>5-oxo-L-proline + ATP + 2 H2O = L-glutamate + ADP + phosphate + H(+)</text>
        <dbReference type="Rhea" id="RHEA:10348"/>
        <dbReference type="ChEBI" id="CHEBI:15377"/>
        <dbReference type="ChEBI" id="CHEBI:15378"/>
        <dbReference type="ChEBI" id="CHEBI:29985"/>
        <dbReference type="ChEBI" id="CHEBI:30616"/>
        <dbReference type="ChEBI" id="CHEBI:43474"/>
        <dbReference type="ChEBI" id="CHEBI:58402"/>
        <dbReference type="ChEBI" id="CHEBI:456216"/>
        <dbReference type="EC" id="3.5.2.9"/>
    </reaction>
</comment>
<evidence type="ECO:0000313" key="2">
    <source>
        <dbReference type="EMBL" id="MBC8537745.1"/>
    </source>
</evidence>
<dbReference type="NCBIfam" id="NF003814">
    <property type="entry name" value="PRK05406.1-3"/>
    <property type="match status" value="1"/>
</dbReference>
<protein>
    <recommendedName>
        <fullName evidence="1">5-oxoprolinase subunit A</fullName>
        <shortName evidence="1">5-OPase subunit A</shortName>
        <ecNumber evidence="1">3.5.2.9</ecNumber>
    </recommendedName>
    <alternativeName>
        <fullName evidence="1">5-oxoprolinase (ATP-hydrolyzing) subunit A</fullName>
    </alternativeName>
</protein>
<evidence type="ECO:0000313" key="3">
    <source>
        <dbReference type="Proteomes" id="UP000617951"/>
    </source>
</evidence>
<organism evidence="2 3">
    <name type="scientific">Guopingia tenuis</name>
    <dbReference type="NCBI Taxonomy" id="2763656"/>
    <lineage>
        <taxon>Bacteria</taxon>
        <taxon>Bacillati</taxon>
        <taxon>Bacillota</taxon>
        <taxon>Clostridia</taxon>
        <taxon>Christensenellales</taxon>
        <taxon>Christensenellaceae</taxon>
        <taxon>Guopingia</taxon>
    </lineage>
</organism>
<keyword evidence="1" id="KW-0067">ATP-binding</keyword>
<proteinExistence type="inferred from homology"/>
<dbReference type="SUPFAM" id="SSF88713">
    <property type="entry name" value="Glycoside hydrolase/deacetylase"/>
    <property type="match status" value="1"/>
</dbReference>
<gene>
    <name evidence="1" type="primary">pxpA</name>
    <name evidence="2" type="ORF">H8693_02210</name>
</gene>
<dbReference type="RefSeq" id="WP_178619748.1">
    <property type="nucleotide sequence ID" value="NZ_JACRSS010000001.1"/>
</dbReference>
<keyword evidence="1" id="KW-0378">Hydrolase</keyword>
<dbReference type="EMBL" id="JACRSS010000001">
    <property type="protein sequence ID" value="MBC8537745.1"/>
    <property type="molecule type" value="Genomic_DNA"/>
</dbReference>
<dbReference type="PANTHER" id="PTHR30292:SF0">
    <property type="entry name" value="5-OXOPROLINASE SUBUNIT A"/>
    <property type="match status" value="1"/>
</dbReference>
<dbReference type="AlphaFoldDB" id="A0A926DF35"/>
<dbReference type="InterPro" id="IPR005501">
    <property type="entry name" value="LamB/YcsF/PxpA-like"/>
</dbReference>
<dbReference type="Gene3D" id="3.20.20.370">
    <property type="entry name" value="Glycoside hydrolase/deacetylase"/>
    <property type="match status" value="1"/>
</dbReference>
<dbReference type="Proteomes" id="UP000617951">
    <property type="component" value="Unassembled WGS sequence"/>
</dbReference>
<dbReference type="InterPro" id="IPR011330">
    <property type="entry name" value="Glyco_hydro/deAcase_b/a-brl"/>
</dbReference>
<dbReference type="NCBIfam" id="NF003816">
    <property type="entry name" value="PRK05406.1-5"/>
    <property type="match status" value="1"/>
</dbReference>
<comment type="subunit">
    <text evidence="1">Forms a complex composed of PxpA, PxpB and PxpC.</text>
</comment>
<dbReference type="EC" id="3.5.2.9" evidence="1"/>
<dbReference type="GO" id="GO:0005975">
    <property type="term" value="P:carbohydrate metabolic process"/>
    <property type="evidence" value="ECO:0007669"/>
    <property type="project" value="InterPro"/>
</dbReference>
<dbReference type="CDD" id="cd10787">
    <property type="entry name" value="LamB_YcsF_like"/>
    <property type="match status" value="1"/>
</dbReference>
<comment type="similarity">
    <text evidence="1">Belongs to the LamB/PxpA family.</text>
</comment>
<keyword evidence="3" id="KW-1185">Reference proteome</keyword>
<name>A0A926DF35_9FIRM</name>
<keyword evidence="1" id="KW-0547">Nucleotide-binding</keyword>
<dbReference type="GO" id="GO:0005524">
    <property type="term" value="F:ATP binding"/>
    <property type="evidence" value="ECO:0007669"/>
    <property type="project" value="UniProtKB-UniRule"/>
</dbReference>
<reference evidence="2" key="1">
    <citation type="submission" date="2020-08" db="EMBL/GenBank/DDBJ databases">
        <title>Genome public.</title>
        <authorList>
            <person name="Liu C."/>
            <person name="Sun Q."/>
        </authorList>
    </citation>
    <scope>NUCLEOTIDE SEQUENCE</scope>
    <source>
        <strain evidence="2">NSJ-63</strain>
    </source>
</reference>
<comment type="caution">
    <text evidence="2">The sequence shown here is derived from an EMBL/GenBank/DDBJ whole genome shotgun (WGS) entry which is preliminary data.</text>
</comment>